<dbReference type="GO" id="GO:0005634">
    <property type="term" value="C:nucleus"/>
    <property type="evidence" value="ECO:0007669"/>
    <property type="project" value="UniProtKB-SubCell"/>
</dbReference>
<feature type="compositionally biased region" description="Gly residues" evidence="8">
    <location>
        <begin position="640"/>
        <end position="650"/>
    </location>
</feature>
<keyword evidence="5 7" id="KW-0539">Nucleus</keyword>
<dbReference type="InterPro" id="IPR010402">
    <property type="entry name" value="CCT_domain"/>
</dbReference>
<evidence type="ECO:0000256" key="4">
    <source>
        <dbReference type="ARBA" id="ARBA00023108"/>
    </source>
</evidence>
<feature type="domain" description="Response regulatory" evidence="9">
    <location>
        <begin position="99"/>
        <end position="267"/>
    </location>
</feature>
<dbReference type="PANTHER" id="PTHR43874:SF125">
    <property type="entry name" value="TWO-COMPONENT RESPONSE REGULATOR-LIKE APRR7"/>
    <property type="match status" value="1"/>
</dbReference>
<dbReference type="InterPro" id="IPR011006">
    <property type="entry name" value="CheY-like_superfamily"/>
</dbReference>
<feature type="compositionally biased region" description="Low complexity" evidence="8">
    <location>
        <begin position="56"/>
        <end position="74"/>
    </location>
</feature>
<dbReference type="EMBL" id="NMUH01000343">
    <property type="protein sequence ID" value="MQL77333.1"/>
    <property type="molecule type" value="Genomic_DNA"/>
</dbReference>
<dbReference type="GO" id="GO:0048511">
    <property type="term" value="P:rhythmic process"/>
    <property type="evidence" value="ECO:0007669"/>
    <property type="project" value="UniProtKB-KW"/>
</dbReference>
<evidence type="ECO:0000256" key="5">
    <source>
        <dbReference type="ARBA" id="ARBA00023242"/>
    </source>
</evidence>
<comment type="subcellular location">
    <subcellularLocation>
        <location evidence="1 7">Nucleus</location>
    </subcellularLocation>
</comment>
<evidence type="ECO:0000256" key="6">
    <source>
        <dbReference type="PROSITE-ProRule" id="PRU00169"/>
    </source>
</evidence>
<feature type="domain" description="CCT" evidence="10">
    <location>
        <begin position="660"/>
        <end position="702"/>
    </location>
</feature>
<feature type="compositionally biased region" description="Pro residues" evidence="8">
    <location>
        <begin position="75"/>
        <end position="84"/>
    </location>
</feature>
<dbReference type="InterPro" id="IPR001789">
    <property type="entry name" value="Sig_transdc_resp-reg_receiver"/>
</dbReference>
<feature type="compositionally biased region" description="Polar residues" evidence="8">
    <location>
        <begin position="152"/>
        <end position="180"/>
    </location>
</feature>
<dbReference type="InterPro" id="IPR045279">
    <property type="entry name" value="ARR-like"/>
</dbReference>
<dbReference type="Proteomes" id="UP000652761">
    <property type="component" value="Unassembled WGS sequence"/>
</dbReference>
<evidence type="ECO:0000256" key="3">
    <source>
        <dbReference type="ARBA" id="ARBA00023012"/>
    </source>
</evidence>
<feature type="compositionally biased region" description="Polar residues" evidence="8">
    <location>
        <begin position="618"/>
        <end position="628"/>
    </location>
</feature>
<dbReference type="Pfam" id="PF06203">
    <property type="entry name" value="CCT"/>
    <property type="match status" value="1"/>
</dbReference>
<evidence type="ECO:0000256" key="2">
    <source>
        <dbReference type="ARBA" id="ARBA00010330"/>
    </source>
</evidence>
<dbReference type="PROSITE" id="PS50110">
    <property type="entry name" value="RESPONSE_REGULATORY"/>
    <property type="match status" value="1"/>
</dbReference>
<dbReference type="AlphaFoldDB" id="A0A843U7E7"/>
<accession>A0A843U7E7</accession>
<sequence length="714" mass="77674">MQEEEPNEAGDDVVGEGQGLSERDESMINVREGVNDGCGGGDDGPVRQTEVHISRPQLQQQPQHQDRQQQQQVLQPPPPPPPPCPVVRWERFLPVRTLKVLLVENDDSTRQVVSALLRNCSYEVIAVANGLEAWKVLEDLTNHIDIVLTEVSSGSGSESAIQTQNSVKSENAVDSDNTGSNDEDDNTSIRLNMRDGSDNGSGTQSSWTKQVAEPDSPQPSSPSDQLAEAPDSTCAQVIHPKPEIFCNDWVPTCSEYREQKEQLDDVCLQKDLEIGKPRSTYVQLESYPPSEIASTNLSSSKIENTKKNSHQPDDNLRGLDGKNATCVLTTQAADLIGSISKDLTVSASAQASNALNKMVEDKEKVVADAKELPYLELSLKRLRSIGGGGIASNDDRYVLRRSDQSAFSRYGASAAARHKPAVHGAGCSVPSDNGSDAVKTESMYMHTKQSVDPFNQILNGSCNIKDMGSTANNVFNKPAAFNENISSPSTMKASSAFHPVKQKNYATQCATAENADNMASNKTTEETRASHNVRVQHHHHHYHHHHHHVHVGQQHLQQVQPPSDDDELSVKNMAAAAPQCGSSNMFKGSIEANVGNYSVNGSVSGSNHGSNGQNGNSTANPAGTNIESENGLIGKNEAGGYKGSGSGSGSGVDQNRSAQRVAALTKFRQKRKQRCFQKKVRYQSRKKLAEQRPRVHGQFVRQIIRERTSREADN</sequence>
<evidence type="ECO:0000313" key="12">
    <source>
        <dbReference type="Proteomes" id="UP000652761"/>
    </source>
</evidence>
<organism evidence="11 12">
    <name type="scientific">Colocasia esculenta</name>
    <name type="common">Wild taro</name>
    <name type="synonym">Arum esculentum</name>
    <dbReference type="NCBI Taxonomy" id="4460"/>
    <lineage>
        <taxon>Eukaryota</taxon>
        <taxon>Viridiplantae</taxon>
        <taxon>Streptophyta</taxon>
        <taxon>Embryophyta</taxon>
        <taxon>Tracheophyta</taxon>
        <taxon>Spermatophyta</taxon>
        <taxon>Magnoliopsida</taxon>
        <taxon>Liliopsida</taxon>
        <taxon>Araceae</taxon>
        <taxon>Aroideae</taxon>
        <taxon>Colocasieae</taxon>
        <taxon>Colocasia</taxon>
    </lineage>
</organism>
<feature type="compositionally biased region" description="Low complexity" evidence="8">
    <location>
        <begin position="603"/>
        <end position="617"/>
    </location>
</feature>
<proteinExistence type="inferred from homology"/>
<evidence type="ECO:0000256" key="7">
    <source>
        <dbReference type="PROSITE-ProRule" id="PRU00357"/>
    </source>
</evidence>
<feature type="compositionally biased region" description="Acidic residues" evidence="8">
    <location>
        <begin position="1"/>
        <end position="14"/>
    </location>
</feature>
<feature type="compositionally biased region" description="Polar residues" evidence="8">
    <location>
        <begin position="198"/>
        <end position="209"/>
    </location>
</feature>
<keyword evidence="12" id="KW-1185">Reference proteome</keyword>
<feature type="region of interest" description="Disordered" evidence="8">
    <location>
        <begin position="603"/>
        <end position="660"/>
    </location>
</feature>
<protein>
    <recommendedName>
        <fullName evidence="13">Pseudo-response regulator 7</fullName>
    </recommendedName>
</protein>
<dbReference type="Gene3D" id="3.40.50.2300">
    <property type="match status" value="1"/>
</dbReference>
<evidence type="ECO:0000259" key="9">
    <source>
        <dbReference type="PROSITE" id="PS50110"/>
    </source>
</evidence>
<dbReference type="SUPFAM" id="SSF52172">
    <property type="entry name" value="CheY-like"/>
    <property type="match status" value="1"/>
</dbReference>
<dbReference type="OrthoDB" id="60033at2759"/>
<reference evidence="11" key="1">
    <citation type="submission" date="2017-07" db="EMBL/GenBank/DDBJ databases">
        <title>Taro Niue Genome Assembly and Annotation.</title>
        <authorList>
            <person name="Atibalentja N."/>
            <person name="Keating K."/>
            <person name="Fields C.J."/>
        </authorList>
    </citation>
    <scope>NUCLEOTIDE SEQUENCE</scope>
    <source>
        <strain evidence="11">Niue_2</strain>
        <tissue evidence="11">Leaf</tissue>
    </source>
</reference>
<evidence type="ECO:0008006" key="13">
    <source>
        <dbReference type="Google" id="ProtNLM"/>
    </source>
</evidence>
<comment type="caution">
    <text evidence="11">The sequence shown here is derived from an EMBL/GenBank/DDBJ whole genome shotgun (WGS) entry which is preliminary data.</text>
</comment>
<gene>
    <name evidence="11" type="ORF">Taro_009726</name>
</gene>
<dbReference type="PANTHER" id="PTHR43874">
    <property type="entry name" value="TWO-COMPONENT RESPONSE REGULATOR"/>
    <property type="match status" value="1"/>
</dbReference>
<evidence type="ECO:0000313" key="11">
    <source>
        <dbReference type="EMBL" id="MQL77333.1"/>
    </source>
</evidence>
<keyword evidence="3" id="KW-0902">Two-component regulatory system</keyword>
<feature type="compositionally biased region" description="Basic and acidic residues" evidence="8">
    <location>
        <begin position="303"/>
        <end position="318"/>
    </location>
</feature>
<feature type="region of interest" description="Disordered" evidence="8">
    <location>
        <begin position="1"/>
        <end position="84"/>
    </location>
</feature>
<dbReference type="GO" id="GO:0000160">
    <property type="term" value="P:phosphorelay signal transduction system"/>
    <property type="evidence" value="ECO:0007669"/>
    <property type="project" value="UniProtKB-KW"/>
</dbReference>
<evidence type="ECO:0000256" key="8">
    <source>
        <dbReference type="SAM" id="MobiDB-lite"/>
    </source>
</evidence>
<feature type="compositionally biased region" description="Polar residues" evidence="8">
    <location>
        <begin position="292"/>
        <end position="302"/>
    </location>
</feature>
<name>A0A843U7E7_COLES</name>
<keyword evidence="4" id="KW-0090">Biological rhythms</keyword>
<evidence type="ECO:0000259" key="10">
    <source>
        <dbReference type="PROSITE" id="PS51017"/>
    </source>
</evidence>
<feature type="region of interest" description="Disordered" evidence="8">
    <location>
        <begin position="152"/>
        <end position="232"/>
    </location>
</feature>
<dbReference type="PROSITE" id="PS51017">
    <property type="entry name" value="CCT"/>
    <property type="match status" value="1"/>
</dbReference>
<evidence type="ECO:0000256" key="1">
    <source>
        <dbReference type="ARBA" id="ARBA00004123"/>
    </source>
</evidence>
<comment type="similarity">
    <text evidence="2">Belongs to the ARR-like family.</text>
</comment>
<dbReference type="GO" id="GO:0009736">
    <property type="term" value="P:cytokinin-activated signaling pathway"/>
    <property type="evidence" value="ECO:0007669"/>
    <property type="project" value="InterPro"/>
</dbReference>
<feature type="region of interest" description="Disordered" evidence="8">
    <location>
        <begin position="292"/>
        <end position="318"/>
    </location>
</feature>
<comment type="caution">
    <text evidence="6">Lacks conserved residue(s) required for the propagation of feature annotation.</text>
</comment>